<dbReference type="Proteomes" id="UP000033103">
    <property type="component" value="Chromosome"/>
</dbReference>
<feature type="domain" description="PTS EIIB type-2" evidence="2">
    <location>
        <begin position="1"/>
        <end position="95"/>
    </location>
</feature>
<evidence type="ECO:0000313" key="3">
    <source>
        <dbReference type="EMBL" id="AKC96023.1"/>
    </source>
</evidence>
<dbReference type="InterPro" id="IPR036095">
    <property type="entry name" value="PTS_EIIB-like_sf"/>
</dbReference>
<dbReference type="Pfam" id="PF02302">
    <property type="entry name" value="PTS_IIB"/>
    <property type="match status" value="1"/>
</dbReference>
<evidence type="ECO:0000313" key="4">
    <source>
        <dbReference type="Proteomes" id="UP000033103"/>
    </source>
</evidence>
<name>A0A0E3UV74_9FUSO</name>
<keyword evidence="1" id="KW-0808">Transferase</keyword>
<protein>
    <recommendedName>
        <fullName evidence="2">PTS EIIB type-2 domain-containing protein</fullName>
    </recommendedName>
</protein>
<dbReference type="EMBL" id="CP011280">
    <property type="protein sequence ID" value="AKC96023.1"/>
    <property type="molecule type" value="Genomic_DNA"/>
</dbReference>
<keyword evidence="4" id="KW-1185">Reference proteome</keyword>
<dbReference type="PATRIC" id="fig|1069640.6.peg.1193"/>
<proteinExistence type="predicted"/>
<dbReference type="InterPro" id="IPR013011">
    <property type="entry name" value="PTS_EIIB_2"/>
</dbReference>
<dbReference type="PROSITE" id="PS51099">
    <property type="entry name" value="PTS_EIIB_TYPE_2"/>
    <property type="match status" value="1"/>
</dbReference>
<dbReference type="SUPFAM" id="SSF52794">
    <property type="entry name" value="PTS system IIB component-like"/>
    <property type="match status" value="1"/>
</dbReference>
<dbReference type="InterPro" id="IPR003501">
    <property type="entry name" value="PTS_EIIB_2/3"/>
</dbReference>
<dbReference type="AlphaFoldDB" id="A0A0E3UV74"/>
<sequence>MTFLVSCANGAGTSLMMKLTLEKVIKRNNIQCSKVHHCSLSEGKGQAKMFDVTLCPLAFIKEFNQAIEAGKIVIGLKNPISDKEMEERLKENGII</sequence>
<dbReference type="CDD" id="cd05563">
    <property type="entry name" value="PTS_IIB_ascorbate"/>
    <property type="match status" value="1"/>
</dbReference>
<dbReference type="GO" id="GO:0008982">
    <property type="term" value="F:protein-N(PI)-phosphohistidine-sugar phosphotransferase activity"/>
    <property type="evidence" value="ECO:0007669"/>
    <property type="project" value="InterPro"/>
</dbReference>
<organism evidence="3 4">
    <name type="scientific">Sneathia vaginalis</name>
    <dbReference type="NCBI Taxonomy" id="187101"/>
    <lineage>
        <taxon>Bacteria</taxon>
        <taxon>Fusobacteriati</taxon>
        <taxon>Fusobacteriota</taxon>
        <taxon>Fusobacteriia</taxon>
        <taxon>Fusobacteriales</taxon>
        <taxon>Leptotrichiaceae</taxon>
        <taxon>Sneathia</taxon>
    </lineage>
</organism>
<dbReference type="GO" id="GO:0009401">
    <property type="term" value="P:phosphoenolpyruvate-dependent sugar phosphotransferase system"/>
    <property type="evidence" value="ECO:0007669"/>
    <property type="project" value="InterPro"/>
</dbReference>
<gene>
    <name evidence="3" type="ORF">VC03_06010</name>
</gene>
<dbReference type="Gene3D" id="3.40.50.2300">
    <property type="match status" value="1"/>
</dbReference>
<dbReference type="HOGENOM" id="CLU_159248_1_0_0"/>
<dbReference type="KEGG" id="sns:VC03_06010"/>
<dbReference type="RefSeq" id="WP_046329127.1">
    <property type="nucleotide sequence ID" value="NZ_CAUPIC010000005.1"/>
</dbReference>
<dbReference type="OrthoDB" id="6603449at2"/>
<evidence type="ECO:0000256" key="1">
    <source>
        <dbReference type="ARBA" id="ARBA00022679"/>
    </source>
</evidence>
<evidence type="ECO:0000259" key="2">
    <source>
        <dbReference type="PROSITE" id="PS51099"/>
    </source>
</evidence>
<dbReference type="STRING" id="187101.VC03_06010"/>
<accession>A0A0E3UV74</accession>
<reference evidence="3 4" key="1">
    <citation type="journal article" date="2012" name="BMC Genomics">
        <title>Genomic sequence analysis and characterization of Sneathia amnii sp. nov.</title>
        <authorList>
            <consortium name="Vaginal Microbiome Consortium (additional members)"/>
            <person name="Harwich M.D.Jr."/>
            <person name="Serrano M.G."/>
            <person name="Fettweis J.M."/>
            <person name="Alves J.M."/>
            <person name="Reimers M.A."/>
            <person name="Buck G.A."/>
            <person name="Jefferson K.K."/>
        </authorList>
    </citation>
    <scope>NUCLEOTIDE SEQUENCE [LARGE SCALE GENOMIC DNA]</scope>
    <source>
        <strain evidence="3 4">SN35</strain>
    </source>
</reference>